<comment type="caution">
    <text evidence="2">The sequence shown here is derived from an EMBL/GenBank/DDBJ whole genome shotgun (WGS) entry which is preliminary data.</text>
</comment>
<accession>A0ABW0ZIR9</accession>
<gene>
    <name evidence="2" type="ORF">ACFPQB_18200</name>
</gene>
<feature type="compositionally biased region" description="Polar residues" evidence="1">
    <location>
        <begin position="1"/>
        <end position="17"/>
    </location>
</feature>
<evidence type="ECO:0000256" key="1">
    <source>
        <dbReference type="SAM" id="MobiDB-lite"/>
    </source>
</evidence>
<sequence>MSATSHPVLHNSTSSARPTGRDRSRVGRSVVGGFYLMMAGVHLGIVAADAETYRGFADGGLFAFVRDG</sequence>
<proteinExistence type="predicted"/>
<reference evidence="3" key="1">
    <citation type="journal article" date="2019" name="Int. J. Syst. Evol. Microbiol.">
        <title>The Global Catalogue of Microorganisms (GCM) 10K type strain sequencing project: providing services to taxonomists for standard genome sequencing and annotation.</title>
        <authorList>
            <consortium name="The Broad Institute Genomics Platform"/>
            <consortium name="The Broad Institute Genome Sequencing Center for Infectious Disease"/>
            <person name="Wu L."/>
            <person name="Ma J."/>
        </authorList>
    </citation>
    <scope>NUCLEOTIDE SEQUENCE [LARGE SCALE GENOMIC DNA]</scope>
    <source>
        <strain evidence="3">YIM 94188</strain>
    </source>
</reference>
<organism evidence="2 3">
    <name type="scientific">Nocardioides vastitatis</name>
    <dbReference type="NCBI Taxonomy" id="2568655"/>
    <lineage>
        <taxon>Bacteria</taxon>
        <taxon>Bacillati</taxon>
        <taxon>Actinomycetota</taxon>
        <taxon>Actinomycetes</taxon>
        <taxon>Propionibacteriales</taxon>
        <taxon>Nocardioidaceae</taxon>
        <taxon>Nocardioides</taxon>
    </lineage>
</organism>
<dbReference type="RefSeq" id="WP_136432146.1">
    <property type="nucleotide sequence ID" value="NZ_JBHSNS010000011.1"/>
</dbReference>
<name>A0ABW0ZIR9_9ACTN</name>
<protein>
    <submittedName>
        <fullName evidence="2">Uncharacterized protein</fullName>
    </submittedName>
</protein>
<feature type="region of interest" description="Disordered" evidence="1">
    <location>
        <begin position="1"/>
        <end position="25"/>
    </location>
</feature>
<dbReference type="EMBL" id="JBHSNS010000011">
    <property type="protein sequence ID" value="MFC5730859.1"/>
    <property type="molecule type" value="Genomic_DNA"/>
</dbReference>
<evidence type="ECO:0000313" key="2">
    <source>
        <dbReference type="EMBL" id="MFC5730859.1"/>
    </source>
</evidence>
<keyword evidence="3" id="KW-1185">Reference proteome</keyword>
<dbReference type="Proteomes" id="UP001596072">
    <property type="component" value="Unassembled WGS sequence"/>
</dbReference>
<evidence type="ECO:0000313" key="3">
    <source>
        <dbReference type="Proteomes" id="UP001596072"/>
    </source>
</evidence>